<dbReference type="AlphaFoldDB" id="A0A0E9PY21"/>
<accession>A0A0E9PY21</accession>
<sequence>MLGQDSRSGYFSQCSKEQKREYFTEFQEVCSQCAVLRTLCTREIE</sequence>
<dbReference type="EMBL" id="GBXM01099834">
    <property type="protein sequence ID" value="JAH08743.1"/>
    <property type="molecule type" value="Transcribed_RNA"/>
</dbReference>
<name>A0A0E9PY21_ANGAN</name>
<reference evidence="1" key="1">
    <citation type="submission" date="2014-11" db="EMBL/GenBank/DDBJ databases">
        <authorList>
            <person name="Amaro Gonzalez C."/>
        </authorList>
    </citation>
    <scope>NUCLEOTIDE SEQUENCE</scope>
</reference>
<proteinExistence type="predicted"/>
<reference evidence="1" key="2">
    <citation type="journal article" date="2015" name="Fish Shellfish Immunol.">
        <title>Early steps in the European eel (Anguilla anguilla)-Vibrio vulnificus interaction in the gills: Role of the RtxA13 toxin.</title>
        <authorList>
            <person name="Callol A."/>
            <person name="Pajuelo D."/>
            <person name="Ebbesson L."/>
            <person name="Teles M."/>
            <person name="MacKenzie S."/>
            <person name="Amaro C."/>
        </authorList>
    </citation>
    <scope>NUCLEOTIDE SEQUENCE</scope>
</reference>
<evidence type="ECO:0000313" key="1">
    <source>
        <dbReference type="EMBL" id="JAH08743.1"/>
    </source>
</evidence>
<organism evidence="1">
    <name type="scientific">Anguilla anguilla</name>
    <name type="common">European freshwater eel</name>
    <name type="synonym">Muraena anguilla</name>
    <dbReference type="NCBI Taxonomy" id="7936"/>
    <lineage>
        <taxon>Eukaryota</taxon>
        <taxon>Metazoa</taxon>
        <taxon>Chordata</taxon>
        <taxon>Craniata</taxon>
        <taxon>Vertebrata</taxon>
        <taxon>Euteleostomi</taxon>
        <taxon>Actinopterygii</taxon>
        <taxon>Neopterygii</taxon>
        <taxon>Teleostei</taxon>
        <taxon>Anguilliformes</taxon>
        <taxon>Anguillidae</taxon>
        <taxon>Anguilla</taxon>
    </lineage>
</organism>
<protein>
    <submittedName>
        <fullName evidence="1">Uncharacterized protein</fullName>
    </submittedName>
</protein>